<dbReference type="Pfam" id="PF00171">
    <property type="entry name" value="Aldedh"/>
    <property type="match status" value="1"/>
</dbReference>
<dbReference type="Gene3D" id="3.40.309.10">
    <property type="entry name" value="Aldehyde Dehydrogenase, Chain A, domain 2"/>
    <property type="match status" value="1"/>
</dbReference>
<keyword evidence="5" id="KW-0175">Coiled coil</keyword>
<dbReference type="InterPro" id="IPR029510">
    <property type="entry name" value="Ald_DH_CS_GLU"/>
</dbReference>
<protein>
    <recommendedName>
        <fullName evidence="6">Aldehyde dehydrogenase domain-containing protein</fullName>
    </recommendedName>
</protein>
<evidence type="ECO:0000313" key="7">
    <source>
        <dbReference type="EMBL" id="CAE6419256.1"/>
    </source>
</evidence>
<sequence>MSDPDNTRTRIPLLVFYVTLAPSPGFSYVFPRSDARDESLDFRIVSEAGHMTWWYKCFSLNRVFLPTAYSISIMTKLDVKTLRFFNIINGKSVSSETTHKVHNPATGAYLADVPIATSEQLDECVAAARAAQPAWGAKSYDERAVVLSKLADELEKNADVYKQLLVSEQGKPMASAASEVGGSINWLREVSRQRLEDKVHVDTPERRVVTRHIPIGVVGGIVPWNFPLLLAVWKIAPALQAGNSIIIKPSPFTPLLTLHFISNCQSFVPPGILSVLNGDDDLGPLITAHRGIDKIGFTGSTETGKRVMQSASVNLKRLTLELGGNDPLIVLPDVDPEQIAPHIFWAAFQNNAQFCNAAKRVYIHDDIYEKVKDALVAYAKSITIGDGFDEKTQIGPIQNSLQYNKVKTFFEDSINKGHSFALGGNLNELSGSGLFVPITIVDNPPEDSKIVTQEPFGPILPIMRWKDDEDVIKRANDTEWGLGASVWGNDIARADRIAEKLEAGTVWVNEIHMYGPWIPFGGLKQSGVGVENGLAGLASFTNYQTLSSTKRIPTFGS</sequence>
<evidence type="ECO:0000256" key="2">
    <source>
        <dbReference type="ARBA" id="ARBA00023002"/>
    </source>
</evidence>
<accession>A0A8H2X6P2</accession>
<dbReference type="AlphaFoldDB" id="A0A8H2X6P2"/>
<dbReference type="CDD" id="cd07106">
    <property type="entry name" value="ALDH_AldA-AAD23400"/>
    <property type="match status" value="1"/>
</dbReference>
<evidence type="ECO:0000313" key="8">
    <source>
        <dbReference type="Proteomes" id="UP000663846"/>
    </source>
</evidence>
<evidence type="ECO:0000259" key="6">
    <source>
        <dbReference type="Pfam" id="PF00171"/>
    </source>
</evidence>
<keyword evidence="2 4" id="KW-0560">Oxidoreductase</keyword>
<dbReference type="GO" id="GO:0016620">
    <property type="term" value="F:oxidoreductase activity, acting on the aldehyde or oxo group of donors, NAD or NADP as acceptor"/>
    <property type="evidence" value="ECO:0007669"/>
    <property type="project" value="InterPro"/>
</dbReference>
<dbReference type="PROSITE" id="PS00687">
    <property type="entry name" value="ALDEHYDE_DEHYDR_GLU"/>
    <property type="match status" value="1"/>
</dbReference>
<feature type="domain" description="Aldehyde dehydrogenase" evidence="6">
    <location>
        <begin position="96"/>
        <end position="545"/>
    </location>
</feature>
<feature type="coiled-coil region" evidence="5">
    <location>
        <begin position="137"/>
        <end position="171"/>
    </location>
</feature>
<dbReference type="FunFam" id="3.40.605.10:FF:000007">
    <property type="entry name" value="NAD/NADP-dependent betaine aldehyde dehydrogenase"/>
    <property type="match status" value="1"/>
</dbReference>
<name>A0A8H2X6P2_9AGAM</name>
<dbReference type="Proteomes" id="UP000663846">
    <property type="component" value="Unassembled WGS sequence"/>
</dbReference>
<dbReference type="InterPro" id="IPR016163">
    <property type="entry name" value="Ald_DH_C"/>
</dbReference>
<dbReference type="EMBL" id="CAJMWS010000320">
    <property type="protein sequence ID" value="CAE6419256.1"/>
    <property type="molecule type" value="Genomic_DNA"/>
</dbReference>
<dbReference type="InterPro" id="IPR015590">
    <property type="entry name" value="Aldehyde_DH_dom"/>
</dbReference>
<comment type="similarity">
    <text evidence="1 4">Belongs to the aldehyde dehydrogenase family.</text>
</comment>
<comment type="caution">
    <text evidence="7">The sequence shown here is derived from an EMBL/GenBank/DDBJ whole genome shotgun (WGS) entry which is preliminary data.</text>
</comment>
<proteinExistence type="inferred from homology"/>
<dbReference type="SUPFAM" id="SSF53720">
    <property type="entry name" value="ALDH-like"/>
    <property type="match status" value="1"/>
</dbReference>
<dbReference type="PANTHER" id="PTHR11699">
    <property type="entry name" value="ALDEHYDE DEHYDROGENASE-RELATED"/>
    <property type="match status" value="1"/>
</dbReference>
<dbReference type="InterPro" id="IPR044086">
    <property type="entry name" value="LUC3-like"/>
</dbReference>
<dbReference type="FunFam" id="3.40.309.10:FF:000009">
    <property type="entry name" value="Aldehyde dehydrogenase A"/>
    <property type="match status" value="1"/>
</dbReference>
<dbReference type="InterPro" id="IPR016162">
    <property type="entry name" value="Ald_DH_N"/>
</dbReference>
<feature type="active site" evidence="3">
    <location>
        <position position="321"/>
    </location>
</feature>
<evidence type="ECO:0000256" key="5">
    <source>
        <dbReference type="SAM" id="Coils"/>
    </source>
</evidence>
<evidence type="ECO:0000256" key="1">
    <source>
        <dbReference type="ARBA" id="ARBA00009986"/>
    </source>
</evidence>
<evidence type="ECO:0000256" key="3">
    <source>
        <dbReference type="PROSITE-ProRule" id="PRU10007"/>
    </source>
</evidence>
<gene>
    <name evidence="7" type="ORF">RDB_LOCUS83668</name>
</gene>
<evidence type="ECO:0000256" key="4">
    <source>
        <dbReference type="RuleBase" id="RU003345"/>
    </source>
</evidence>
<reference evidence="7" key="1">
    <citation type="submission" date="2021-01" db="EMBL/GenBank/DDBJ databases">
        <authorList>
            <person name="Kaushik A."/>
        </authorList>
    </citation>
    <scope>NUCLEOTIDE SEQUENCE</scope>
    <source>
        <strain evidence="7">AG1-1C</strain>
    </source>
</reference>
<organism evidence="7 8">
    <name type="scientific">Rhizoctonia solani</name>
    <dbReference type="NCBI Taxonomy" id="456999"/>
    <lineage>
        <taxon>Eukaryota</taxon>
        <taxon>Fungi</taxon>
        <taxon>Dikarya</taxon>
        <taxon>Basidiomycota</taxon>
        <taxon>Agaricomycotina</taxon>
        <taxon>Agaricomycetes</taxon>
        <taxon>Cantharellales</taxon>
        <taxon>Ceratobasidiaceae</taxon>
        <taxon>Rhizoctonia</taxon>
    </lineage>
</organism>
<dbReference type="InterPro" id="IPR016161">
    <property type="entry name" value="Ald_DH/histidinol_DH"/>
</dbReference>
<dbReference type="Gene3D" id="3.40.605.10">
    <property type="entry name" value="Aldehyde Dehydrogenase, Chain A, domain 1"/>
    <property type="match status" value="1"/>
</dbReference>